<feature type="signal peptide" evidence="1">
    <location>
        <begin position="1"/>
        <end position="19"/>
    </location>
</feature>
<dbReference type="Proteomes" id="UP000297693">
    <property type="component" value="Unassembled WGS sequence"/>
</dbReference>
<dbReference type="OrthoDB" id="336234at2"/>
<gene>
    <name evidence="3" type="ORF">EHQ58_00535</name>
</gene>
<dbReference type="InterPro" id="IPR011047">
    <property type="entry name" value="Quinoprotein_ADH-like_sf"/>
</dbReference>
<keyword evidence="1" id="KW-0732">Signal</keyword>
<keyword evidence="4" id="KW-1185">Reference proteome</keyword>
<evidence type="ECO:0000313" key="4">
    <source>
        <dbReference type="Proteomes" id="UP000297693"/>
    </source>
</evidence>
<proteinExistence type="predicted"/>
<protein>
    <submittedName>
        <fullName evidence="3">Transglutaminase domain-containing protein</fullName>
    </submittedName>
</protein>
<comment type="caution">
    <text evidence="3">The sequence shown here is derived from an EMBL/GenBank/DDBJ whole genome shotgun (WGS) entry which is preliminary data.</text>
</comment>
<reference evidence="3" key="1">
    <citation type="journal article" date="2019" name="PLoS Negl. Trop. Dis.">
        <title>Revisiting the worldwide diversity of Leptospira species in the environment.</title>
        <authorList>
            <person name="Vincent A.T."/>
            <person name="Schiettekatte O."/>
            <person name="Bourhy P."/>
            <person name="Veyrier F.J."/>
            <person name="Picardeau M."/>
        </authorList>
    </citation>
    <scope>NUCLEOTIDE SEQUENCE [LARGE SCALE GENOMIC DNA]</scope>
    <source>
        <strain evidence="3">201702476</strain>
    </source>
</reference>
<dbReference type="InterPro" id="IPR002931">
    <property type="entry name" value="Transglutaminase-like"/>
</dbReference>
<feature type="chain" id="PRO_5020349008" evidence="1">
    <location>
        <begin position="20"/>
        <end position="580"/>
    </location>
</feature>
<dbReference type="Gene3D" id="3.10.620.30">
    <property type="match status" value="1"/>
</dbReference>
<feature type="domain" description="Transglutaminase-like" evidence="2">
    <location>
        <begin position="433"/>
        <end position="497"/>
    </location>
</feature>
<dbReference type="RefSeq" id="WP_135621384.1">
    <property type="nucleotide sequence ID" value="NZ_RQGD01000002.1"/>
</dbReference>
<sequence>MKALICLGLFLLLSNQNSADPADISLDWKPVSPSYLWNKIAFKEEYGKVSLFDSVVYSPGKLFYQAQNENNENQIIRIDLISGEKKIFPFPEGKIIGWSFHNRGLLILTKKKLSFYDPESMVKIREVPSSIQSNNFRDILVLSDVLHSFQNKKVFTYDLQTGNKLDEKDFPHDAVQRVVRIDENTLALYSSYWGNKLKLINSKTYAFIKEITIPTNHRSLFKLVYTEKERFLVLDPLTQNFSEWMEFGGVIVGVSDGLEIVTSPAAARFSPIENFIEYKLEITAKEDIPETVIHFLLPRENTYSQEVSEERYSKASEVSRDAFGNRILALSVPALKKGQVFSHSPYEAKLKRFKISFALDNLELEVKDLEVPDSLLQYTRDYSLLKFTDEIVIGKRNQILGDSTKLKDVLKNTIVYVSSIPYKAGAFSSAPIVIEKNNGGCTEHSYVTMAFLRSIGIPSRLVWNYLPTESSDRIFLNHKFVEAWLPKYGWIPLEPLAPPFQKPGSTSARHVIFAGLEKVSLKEIAGGDRLFNLSPADLPQAKKMLLRFDIIKSGVGEILEKDMLKIKSVPKINGTETVIP</sequence>
<dbReference type="SMART" id="SM00460">
    <property type="entry name" value="TGc"/>
    <property type="match status" value="1"/>
</dbReference>
<evidence type="ECO:0000256" key="1">
    <source>
        <dbReference type="SAM" id="SignalP"/>
    </source>
</evidence>
<dbReference type="SUPFAM" id="SSF50998">
    <property type="entry name" value="Quinoprotein alcohol dehydrogenase-like"/>
    <property type="match status" value="1"/>
</dbReference>
<dbReference type="AlphaFoldDB" id="A0A4R9KAZ8"/>
<dbReference type="Pfam" id="PF01841">
    <property type="entry name" value="Transglut_core"/>
    <property type="match status" value="1"/>
</dbReference>
<dbReference type="SUPFAM" id="SSF54001">
    <property type="entry name" value="Cysteine proteinases"/>
    <property type="match status" value="1"/>
</dbReference>
<dbReference type="InterPro" id="IPR038765">
    <property type="entry name" value="Papain-like_cys_pep_sf"/>
</dbReference>
<dbReference type="PANTHER" id="PTHR33490">
    <property type="entry name" value="BLR5614 PROTEIN-RELATED"/>
    <property type="match status" value="1"/>
</dbReference>
<organism evidence="3 4">
    <name type="scientific">Leptospira ognonensis</name>
    <dbReference type="NCBI Taxonomy" id="2484945"/>
    <lineage>
        <taxon>Bacteria</taxon>
        <taxon>Pseudomonadati</taxon>
        <taxon>Spirochaetota</taxon>
        <taxon>Spirochaetia</taxon>
        <taxon>Leptospirales</taxon>
        <taxon>Leptospiraceae</taxon>
        <taxon>Leptospira</taxon>
    </lineage>
</organism>
<evidence type="ECO:0000313" key="3">
    <source>
        <dbReference type="EMBL" id="TGL63887.1"/>
    </source>
</evidence>
<evidence type="ECO:0000259" key="2">
    <source>
        <dbReference type="SMART" id="SM00460"/>
    </source>
</evidence>
<name>A0A4R9KAZ8_9LEPT</name>
<accession>A0A4R9KAZ8</accession>
<dbReference type="EMBL" id="RQGD01000002">
    <property type="protein sequence ID" value="TGL63887.1"/>
    <property type="molecule type" value="Genomic_DNA"/>
</dbReference>